<dbReference type="SUPFAM" id="SSF48208">
    <property type="entry name" value="Six-hairpin glycosidases"/>
    <property type="match status" value="1"/>
</dbReference>
<dbReference type="EC" id="3.2.1.40" evidence="2"/>
<dbReference type="Proteomes" id="UP001596472">
    <property type="component" value="Unassembled WGS sequence"/>
</dbReference>
<proteinExistence type="predicted"/>
<dbReference type="PANTHER" id="PTHR33307:SF6">
    <property type="entry name" value="ALPHA-RHAMNOSIDASE (EUROFUNG)-RELATED"/>
    <property type="match status" value="1"/>
</dbReference>
<dbReference type="InterPro" id="IPR013737">
    <property type="entry name" value="Bac_rhamnosid_N"/>
</dbReference>
<dbReference type="RefSeq" id="WP_379708703.1">
    <property type="nucleotide sequence ID" value="NZ_JBHTBS010000001.1"/>
</dbReference>
<dbReference type="EMBL" id="JBHTBS010000001">
    <property type="protein sequence ID" value="MFC7336013.1"/>
    <property type="molecule type" value="Genomic_DNA"/>
</dbReference>
<dbReference type="Gene3D" id="2.60.420.10">
    <property type="entry name" value="Maltose phosphorylase, domain 3"/>
    <property type="match status" value="1"/>
</dbReference>
<reference evidence="9" key="1">
    <citation type="journal article" date="2019" name="Int. J. Syst. Evol. Microbiol.">
        <title>The Global Catalogue of Microorganisms (GCM) 10K type strain sequencing project: providing services to taxonomists for standard genome sequencing and annotation.</title>
        <authorList>
            <consortium name="The Broad Institute Genomics Platform"/>
            <consortium name="The Broad Institute Genome Sequencing Center for Infectious Disease"/>
            <person name="Wu L."/>
            <person name="Ma J."/>
        </authorList>
    </citation>
    <scope>NUCLEOTIDE SEQUENCE [LARGE SCALE GENOMIC DNA]</scope>
    <source>
        <strain evidence="9">CGMCC 4.1467</strain>
    </source>
</reference>
<comment type="caution">
    <text evidence="8">The sequence shown here is derived from an EMBL/GenBank/DDBJ whole genome shotgun (WGS) entry which is preliminary data.</text>
</comment>
<dbReference type="InterPro" id="IPR016007">
    <property type="entry name" value="Alpha_rhamnosid"/>
</dbReference>
<dbReference type="PIRSF" id="PIRSF010631">
    <property type="entry name" value="A-rhamnsds"/>
    <property type="match status" value="1"/>
</dbReference>
<dbReference type="Pfam" id="PF17390">
    <property type="entry name" value="Bac_rhamnosid_C"/>
    <property type="match status" value="1"/>
</dbReference>
<dbReference type="InterPro" id="IPR012341">
    <property type="entry name" value="6hp_glycosidase-like_sf"/>
</dbReference>
<dbReference type="Gene3D" id="2.60.120.260">
    <property type="entry name" value="Galactose-binding domain-like"/>
    <property type="match status" value="2"/>
</dbReference>
<gene>
    <name evidence="8" type="ORF">ACFQY0_02395</name>
</gene>
<comment type="catalytic activity">
    <reaction evidence="1">
        <text>Hydrolysis of terminal non-reducing alpha-L-rhamnose residues in alpha-L-rhamnosides.</text>
        <dbReference type="EC" id="3.2.1.40"/>
    </reaction>
</comment>
<dbReference type="InterPro" id="IPR035396">
    <property type="entry name" value="Bac_rhamnosid6H"/>
</dbReference>
<sequence length="906" mass="101016">MNPLQSVILSLLAVASTNASPVESMRVEGREAWVVTDHSAPRLEWTPATSDVTKWELQTVVGDEDYSGPKSWKPEPFAVSEGPWKVWQGPTLADGDKARWRVRAIDKNGEPGPWSDEQRFERGHPGKWITPWIGMDPKLRGAAAPMFRKEFNWTGTTKDARLYISGLGYHETWLNGVRLGDGVLEPGQTDYDQRVFYVTHDVEKVLHTGVNILAVRVGDGFYNQDKVWGTDGMSYGEPRLCARLIGSGTDGAPIEIRSDSSWKCRTGAILSSNIYHGEVHDARLRVDGWTKTGFDDSSWHPVVEVPAPGGVMEAESLPPIVRQPALAAKSMTEPAPGIRVLDFGQNFTGWCRLKVQAPAGTRINLTFAERLGDDGRVDTLSTGTIHTKADQRDVYICAGRGTEIWEPSFTWHGFQFVEIAVENGEATSLELEGIPLHTRLPIRGEFQSSDPLVNRLLDTAHWTQVSNVLALPMDCPARERCGWTGDAHLCVPFTMYRYDSMAMWRKYVEDIKTTAERTQKMLTFGAGMGDRKVRAKVRGIPTMVAPGKRFIGEASPDWGSAIVFIPWDLYQFSGDERVLTENLEHMRLWTDHVAALADDKGIVNAGLGDWCRPRQPGETGRKEPRDYYGEVIPMLSTACLFRCADIMADTEALVGDPAKIDKWRSIASQSREGFFLAMDQHEGWTYQTIMAIAIEWGVAPPKRRKEIADRLAEQVKADGSHFMTGVFGSPSLWPALADHGHEDLADSVLRIETAPGFKYLFAQGATSFWEVWPDEGDKGQRWERSMSHPFQGAFAHWFYSGLAGIRIEEPGFKSFRLQPVMTGHLDSVDCRFRSAMGWIESSWKRNDGTLNWTIEVPPGASATLVPPGEVLAWAHDEKEAKVSGGNYTLPSGRHSLRIRLDASVTE</sequence>
<feature type="domain" description="Bacterial alpha-L-rhamnosidase N-terminal" evidence="5">
    <location>
        <begin position="157"/>
        <end position="322"/>
    </location>
</feature>
<dbReference type="Gene3D" id="1.50.10.10">
    <property type="match status" value="1"/>
</dbReference>
<feature type="domain" description="Alpha-L-rhamnosidase C-terminal" evidence="7">
    <location>
        <begin position="804"/>
        <end position="872"/>
    </location>
</feature>
<evidence type="ECO:0000313" key="8">
    <source>
        <dbReference type="EMBL" id="MFC7336013.1"/>
    </source>
</evidence>
<keyword evidence="9" id="KW-1185">Reference proteome</keyword>
<dbReference type="Pfam" id="PF08531">
    <property type="entry name" value="Bac_rhamnosid_N"/>
    <property type="match status" value="1"/>
</dbReference>
<dbReference type="InterPro" id="IPR008979">
    <property type="entry name" value="Galactose-bd-like_sf"/>
</dbReference>
<name>A0ABW2L3X8_9BACT</name>
<keyword evidence="3 8" id="KW-0378">Hydrolase</keyword>
<dbReference type="Pfam" id="PF25788">
    <property type="entry name" value="Ig_Rha78A_N"/>
    <property type="match status" value="1"/>
</dbReference>
<evidence type="ECO:0000259" key="6">
    <source>
        <dbReference type="Pfam" id="PF17389"/>
    </source>
</evidence>
<dbReference type="InterPro" id="IPR013783">
    <property type="entry name" value="Ig-like_fold"/>
</dbReference>
<evidence type="ECO:0000259" key="5">
    <source>
        <dbReference type="Pfam" id="PF08531"/>
    </source>
</evidence>
<evidence type="ECO:0000259" key="4">
    <source>
        <dbReference type="Pfam" id="PF05592"/>
    </source>
</evidence>
<protein>
    <recommendedName>
        <fullName evidence="2">alpha-L-rhamnosidase</fullName>
        <ecNumber evidence="2">3.2.1.40</ecNumber>
    </recommendedName>
</protein>
<dbReference type="Pfam" id="PF17389">
    <property type="entry name" value="Bac_rhamnosid6H"/>
    <property type="match status" value="1"/>
</dbReference>
<dbReference type="PANTHER" id="PTHR33307">
    <property type="entry name" value="ALPHA-RHAMNOSIDASE (EUROFUNG)"/>
    <property type="match status" value="1"/>
</dbReference>
<dbReference type="GO" id="GO:0016787">
    <property type="term" value="F:hydrolase activity"/>
    <property type="evidence" value="ECO:0007669"/>
    <property type="project" value="UniProtKB-KW"/>
</dbReference>
<evidence type="ECO:0000256" key="2">
    <source>
        <dbReference type="ARBA" id="ARBA00012652"/>
    </source>
</evidence>
<dbReference type="InterPro" id="IPR035398">
    <property type="entry name" value="Bac_rhamnosid_C"/>
</dbReference>
<accession>A0ABW2L3X8</accession>
<evidence type="ECO:0000256" key="3">
    <source>
        <dbReference type="ARBA" id="ARBA00022801"/>
    </source>
</evidence>
<evidence type="ECO:0000256" key="1">
    <source>
        <dbReference type="ARBA" id="ARBA00001445"/>
    </source>
</evidence>
<dbReference type="InterPro" id="IPR008928">
    <property type="entry name" value="6-hairpin_glycosidase_sf"/>
</dbReference>
<feature type="domain" description="Alpha-L-rhamnosidase six-hairpin glycosidase" evidence="6">
    <location>
        <begin position="444"/>
        <end position="800"/>
    </location>
</feature>
<dbReference type="Pfam" id="PF05592">
    <property type="entry name" value="Bac_rhamnosid"/>
    <property type="match status" value="1"/>
</dbReference>
<dbReference type="Gene3D" id="2.60.40.10">
    <property type="entry name" value="Immunoglobulins"/>
    <property type="match status" value="1"/>
</dbReference>
<evidence type="ECO:0000259" key="7">
    <source>
        <dbReference type="Pfam" id="PF17390"/>
    </source>
</evidence>
<dbReference type="SUPFAM" id="SSF49785">
    <property type="entry name" value="Galactose-binding domain-like"/>
    <property type="match status" value="1"/>
</dbReference>
<evidence type="ECO:0000313" key="9">
    <source>
        <dbReference type="Proteomes" id="UP001596472"/>
    </source>
</evidence>
<dbReference type="InterPro" id="IPR008902">
    <property type="entry name" value="Rhamnosid_concanavalin"/>
</dbReference>
<organism evidence="8 9">
    <name type="scientific">Haloferula chungangensis</name>
    <dbReference type="NCBI Taxonomy" id="1048331"/>
    <lineage>
        <taxon>Bacteria</taxon>
        <taxon>Pseudomonadati</taxon>
        <taxon>Verrucomicrobiota</taxon>
        <taxon>Verrucomicrobiia</taxon>
        <taxon>Verrucomicrobiales</taxon>
        <taxon>Verrucomicrobiaceae</taxon>
        <taxon>Haloferula</taxon>
    </lineage>
</organism>
<feature type="domain" description="Alpha-L-rhamnosidase concanavalin-like" evidence="4">
    <location>
        <begin position="336"/>
        <end position="434"/>
    </location>
</feature>